<evidence type="ECO:0000313" key="2">
    <source>
        <dbReference type="EMBL" id="GAQ47576.1"/>
    </source>
</evidence>
<dbReference type="EMBL" id="BCMY01000032">
    <property type="protein sequence ID" value="GAQ47576.1"/>
    <property type="molecule type" value="Genomic_DNA"/>
</dbReference>
<name>A0A100IUX3_ASPNG</name>
<dbReference type="OrthoDB" id="4397313at2759"/>
<feature type="chain" id="PRO_5007087792" evidence="1">
    <location>
        <begin position="22"/>
        <end position="157"/>
    </location>
</feature>
<evidence type="ECO:0000313" key="3">
    <source>
        <dbReference type="Proteomes" id="UP000068243"/>
    </source>
</evidence>
<feature type="signal peptide" evidence="1">
    <location>
        <begin position="1"/>
        <end position="21"/>
    </location>
</feature>
<gene>
    <name evidence="2" type="ORF">ABL_10237</name>
</gene>
<accession>A0A100IUX3</accession>
<protein>
    <submittedName>
        <fullName evidence="2">Uncharacterized protein</fullName>
    </submittedName>
</protein>
<dbReference type="AlphaFoldDB" id="A0A100IUX3"/>
<dbReference type="VEuPathDB" id="FungiDB:ASPNIDRAFT2_1216506"/>
<organism evidence="2 3">
    <name type="scientific">Aspergillus niger</name>
    <dbReference type="NCBI Taxonomy" id="5061"/>
    <lineage>
        <taxon>Eukaryota</taxon>
        <taxon>Fungi</taxon>
        <taxon>Dikarya</taxon>
        <taxon>Ascomycota</taxon>
        <taxon>Pezizomycotina</taxon>
        <taxon>Eurotiomycetes</taxon>
        <taxon>Eurotiomycetidae</taxon>
        <taxon>Eurotiales</taxon>
        <taxon>Aspergillaceae</taxon>
        <taxon>Aspergillus</taxon>
        <taxon>Aspergillus subgen. Circumdati</taxon>
    </lineage>
</organism>
<evidence type="ECO:0000256" key="1">
    <source>
        <dbReference type="SAM" id="SignalP"/>
    </source>
</evidence>
<sequence length="157" mass="16455">MRFLQTALVAASIALYSPTLAQELSGQGYIQVASENGVEYLGCLTNSGQWDLSACAAVTARGGGQLVTQQGNYYTLTEALDITVTPDAGDAKYWSSTGYNSFGEPSNLEADGGVEHNGGGGPYWYAAAEPTEGAPVTLSAEKSDGAQRVVLVWKSNY</sequence>
<dbReference type="Proteomes" id="UP000068243">
    <property type="component" value="Unassembled WGS sequence"/>
</dbReference>
<proteinExistence type="predicted"/>
<keyword evidence="1" id="KW-0732">Signal</keyword>
<comment type="caution">
    <text evidence="2">The sequence shown here is derived from an EMBL/GenBank/DDBJ whole genome shotgun (WGS) entry which is preliminary data.</text>
</comment>
<reference evidence="3" key="1">
    <citation type="journal article" date="2016" name="Genome Announc.">
        <title>Draft genome sequence of Aspergillus niger strain An76.</title>
        <authorList>
            <person name="Gong W."/>
            <person name="Cheng Z."/>
            <person name="Zhang H."/>
            <person name="Liu L."/>
            <person name="Gao P."/>
            <person name="Wang L."/>
        </authorList>
    </citation>
    <scope>NUCLEOTIDE SEQUENCE [LARGE SCALE GENOMIC DNA]</scope>
    <source>
        <strain evidence="3">An76</strain>
    </source>
</reference>
<dbReference type="VEuPathDB" id="FungiDB:ATCC64974_63260"/>